<protein>
    <submittedName>
        <fullName evidence="2">rRNA biogenesis protein RRP5</fullName>
    </submittedName>
</protein>
<dbReference type="Proteomes" id="UP000288805">
    <property type="component" value="Unassembled WGS sequence"/>
</dbReference>
<dbReference type="Pfam" id="PF00575">
    <property type="entry name" value="S1"/>
    <property type="match status" value="1"/>
</dbReference>
<dbReference type="InterPro" id="IPR012340">
    <property type="entry name" value="NA-bd_OB-fold"/>
</dbReference>
<gene>
    <name evidence="2" type="primary">RRP5_4</name>
    <name evidence="2" type="ORF">CK203_012204</name>
</gene>
<sequence>MMAFSKVRHFDVHSLMPVLLKVQYSPHSDVKPGMVVKAKVIAVDSFGAIVQFPSGVGAELIFRVLGCKSKRITVLTRKTLRKKLIVSNVHWNTPLFEFASSAPYMTGWLGISSDCCGHVGNAHLKSKLGIISSYTDATEGLITHGWITKIEKHGCFIRFYNGVQGFAPRPGLSGKGMGEGFVGGSSELGLEPGCNTSLMYHVGQVVKCRVKGSVPASRRINLSFIIKPTRISEDDMVKLGSVVGGVVDRVTPHAIIVNVSAKGYLKGTISTEHLADHQGHAALMKSTLKPGYEFDQLLVLDVEGNNFILSAKYSLINSAQQLPLDLTQIHPNSVVHMSVEFYWFQALEFICLNQGYICNIIETGCFVRFLGRLTGFSPRNKVMDDQRAVPSEAFFIGQSVRSNILDVNSETGRITLSLKQSCCSSTDASFIQEYFLLEEKV</sequence>
<comment type="caution">
    <text evidence="2">The sequence shown here is derived from an EMBL/GenBank/DDBJ whole genome shotgun (WGS) entry which is preliminary data.</text>
</comment>
<dbReference type="InterPro" id="IPR045209">
    <property type="entry name" value="Rrp5"/>
</dbReference>
<evidence type="ECO:0000313" key="3">
    <source>
        <dbReference type="Proteomes" id="UP000288805"/>
    </source>
</evidence>
<dbReference type="GO" id="GO:0003676">
    <property type="term" value="F:nucleic acid binding"/>
    <property type="evidence" value="ECO:0007669"/>
    <property type="project" value="InterPro"/>
</dbReference>
<organism evidence="2 3">
    <name type="scientific">Vitis vinifera</name>
    <name type="common">Grape</name>
    <dbReference type="NCBI Taxonomy" id="29760"/>
    <lineage>
        <taxon>Eukaryota</taxon>
        <taxon>Viridiplantae</taxon>
        <taxon>Streptophyta</taxon>
        <taxon>Embryophyta</taxon>
        <taxon>Tracheophyta</taxon>
        <taxon>Spermatophyta</taxon>
        <taxon>Magnoliopsida</taxon>
        <taxon>eudicotyledons</taxon>
        <taxon>Gunneridae</taxon>
        <taxon>Pentapetalae</taxon>
        <taxon>rosids</taxon>
        <taxon>Vitales</taxon>
        <taxon>Vitaceae</taxon>
        <taxon>Viteae</taxon>
        <taxon>Vitis</taxon>
    </lineage>
</organism>
<dbReference type="AlphaFoldDB" id="A0A438JL00"/>
<name>A0A438JL00_VITVI</name>
<dbReference type="EMBL" id="QGNW01000037">
    <property type="protein sequence ID" value="RVX09643.1"/>
    <property type="molecule type" value="Genomic_DNA"/>
</dbReference>
<feature type="domain" description="S1 motif" evidence="1">
    <location>
        <begin position="355"/>
        <end position="419"/>
    </location>
</feature>
<dbReference type="PANTHER" id="PTHR23270:SF10">
    <property type="entry name" value="PROTEIN RRP5 HOMOLOG"/>
    <property type="match status" value="1"/>
</dbReference>
<evidence type="ECO:0000313" key="2">
    <source>
        <dbReference type="EMBL" id="RVX09643.1"/>
    </source>
</evidence>
<feature type="domain" description="S1 motif" evidence="1">
    <location>
        <begin position="140"/>
        <end position="225"/>
    </location>
</feature>
<proteinExistence type="predicted"/>
<dbReference type="SMART" id="SM00316">
    <property type="entry name" value="S1"/>
    <property type="match status" value="4"/>
</dbReference>
<dbReference type="SUPFAM" id="SSF50249">
    <property type="entry name" value="Nucleic acid-binding proteins"/>
    <property type="match status" value="4"/>
</dbReference>
<evidence type="ECO:0000259" key="1">
    <source>
        <dbReference type="PROSITE" id="PS50126"/>
    </source>
</evidence>
<dbReference type="PROSITE" id="PS50126">
    <property type="entry name" value="S1"/>
    <property type="match status" value="3"/>
</dbReference>
<dbReference type="InterPro" id="IPR003029">
    <property type="entry name" value="S1_domain"/>
</dbReference>
<dbReference type="PANTHER" id="PTHR23270">
    <property type="entry name" value="PROGRAMMED CELL DEATH PROTEIN 11 PRE-RRNA PROCESSING PROTEIN RRP5"/>
    <property type="match status" value="1"/>
</dbReference>
<feature type="domain" description="S1 motif" evidence="1">
    <location>
        <begin position="240"/>
        <end position="312"/>
    </location>
</feature>
<dbReference type="Gene3D" id="2.40.50.140">
    <property type="entry name" value="Nucleic acid-binding proteins"/>
    <property type="match status" value="2"/>
</dbReference>
<accession>A0A438JL00</accession>
<dbReference type="GO" id="GO:0006364">
    <property type="term" value="P:rRNA processing"/>
    <property type="evidence" value="ECO:0007669"/>
    <property type="project" value="InterPro"/>
</dbReference>
<reference evidence="2 3" key="1">
    <citation type="journal article" date="2018" name="PLoS Genet.">
        <title>Population sequencing reveals clonal diversity and ancestral inbreeding in the grapevine cultivar Chardonnay.</title>
        <authorList>
            <person name="Roach M.J."/>
            <person name="Johnson D.L."/>
            <person name="Bohlmann J."/>
            <person name="van Vuuren H.J."/>
            <person name="Jones S.J."/>
            <person name="Pretorius I.S."/>
            <person name="Schmidt S.A."/>
            <person name="Borneman A.R."/>
        </authorList>
    </citation>
    <scope>NUCLEOTIDE SEQUENCE [LARGE SCALE GENOMIC DNA]</scope>
    <source>
        <strain evidence="3">cv. Chardonnay</strain>
        <tissue evidence="2">Leaf</tissue>
    </source>
</reference>